<dbReference type="InterPro" id="IPR003136">
    <property type="entry name" value="Cytidylate_kin"/>
</dbReference>
<dbReference type="Gene3D" id="3.40.50.300">
    <property type="entry name" value="P-loop containing nucleotide triphosphate hydrolases"/>
    <property type="match status" value="1"/>
</dbReference>
<gene>
    <name evidence="8" type="primary">cmk</name>
    <name evidence="10" type="ORF">BJL86_1505</name>
</gene>
<evidence type="ECO:0000256" key="1">
    <source>
        <dbReference type="ARBA" id="ARBA00009427"/>
    </source>
</evidence>
<dbReference type="InterPro" id="IPR027417">
    <property type="entry name" value="P-loop_NTPase"/>
</dbReference>
<dbReference type="GO" id="GO:0036430">
    <property type="term" value="F:CMP kinase activity"/>
    <property type="evidence" value="ECO:0007669"/>
    <property type="project" value="RHEA"/>
</dbReference>
<sequence length="230" mass="24281">MPTQSQNVRVAIDGPAGTGKSTLARKLAGRIGAAYLDTGAMYRAATLKVLESGVDPENTAAVVAATKDLDLEIGSDPSTSVVILDGNDVSEDIRTSRVTASVSAVSAIREVRENLVALQQRLAWSGDRSVVLEGRDIGTVVLPDAEVKVFLTASPEVRARRRTEQDTAAGRPADYDEILAAVVARDEKDSSRAESPLRAADGAVVVDTSELSIDDVLERLADLVKKAQGK</sequence>
<comment type="catalytic activity">
    <reaction evidence="6 8">
        <text>dCMP + ATP = dCDP + ADP</text>
        <dbReference type="Rhea" id="RHEA:25094"/>
        <dbReference type="ChEBI" id="CHEBI:30616"/>
        <dbReference type="ChEBI" id="CHEBI:57566"/>
        <dbReference type="ChEBI" id="CHEBI:58593"/>
        <dbReference type="ChEBI" id="CHEBI:456216"/>
        <dbReference type="EC" id="2.7.4.25"/>
    </reaction>
</comment>
<dbReference type="PANTHER" id="PTHR21299:SF2">
    <property type="entry name" value="CYTIDYLATE KINASE"/>
    <property type="match status" value="1"/>
</dbReference>
<keyword evidence="4 8" id="KW-0418">Kinase</keyword>
<dbReference type="HAMAP" id="MF_00238">
    <property type="entry name" value="Cytidyl_kinase_type1"/>
    <property type="match status" value="1"/>
</dbReference>
<dbReference type="OrthoDB" id="9807434at2"/>
<dbReference type="SUPFAM" id="SSF52540">
    <property type="entry name" value="P-loop containing nucleoside triphosphate hydrolases"/>
    <property type="match status" value="1"/>
</dbReference>
<dbReference type="CDD" id="cd02020">
    <property type="entry name" value="CMPK"/>
    <property type="match status" value="1"/>
</dbReference>
<protein>
    <recommendedName>
        <fullName evidence="8">Cytidylate kinase</fullName>
        <shortName evidence="8">CK</shortName>
        <ecNumber evidence="8">2.7.4.25</ecNumber>
    </recommendedName>
    <alternativeName>
        <fullName evidence="8">Cytidine monophosphate kinase</fullName>
        <shortName evidence="8">CMP kinase</shortName>
    </alternativeName>
</protein>
<evidence type="ECO:0000256" key="3">
    <source>
        <dbReference type="ARBA" id="ARBA00022741"/>
    </source>
</evidence>
<evidence type="ECO:0000313" key="10">
    <source>
        <dbReference type="EMBL" id="ANI92283.1"/>
    </source>
</evidence>
<dbReference type="AlphaFoldDB" id="A0A173LK84"/>
<dbReference type="GO" id="GO:0005829">
    <property type="term" value="C:cytosol"/>
    <property type="evidence" value="ECO:0007669"/>
    <property type="project" value="TreeGrafter"/>
</dbReference>
<dbReference type="RefSeq" id="WP_067476915.1">
    <property type="nucleotide sequence ID" value="NZ_CP015961.1"/>
</dbReference>
<dbReference type="Proteomes" id="UP000186104">
    <property type="component" value="Chromosome"/>
</dbReference>
<dbReference type="GO" id="GO:0036431">
    <property type="term" value="F:dCMP kinase activity"/>
    <property type="evidence" value="ECO:0007669"/>
    <property type="project" value="InterPro"/>
</dbReference>
<dbReference type="EMBL" id="CP015961">
    <property type="protein sequence ID" value="ANI92283.1"/>
    <property type="molecule type" value="Genomic_DNA"/>
</dbReference>
<comment type="catalytic activity">
    <reaction evidence="7 8">
        <text>CMP + ATP = CDP + ADP</text>
        <dbReference type="Rhea" id="RHEA:11600"/>
        <dbReference type="ChEBI" id="CHEBI:30616"/>
        <dbReference type="ChEBI" id="CHEBI:58069"/>
        <dbReference type="ChEBI" id="CHEBI:60377"/>
        <dbReference type="ChEBI" id="CHEBI:456216"/>
        <dbReference type="EC" id="2.7.4.25"/>
    </reaction>
</comment>
<reference evidence="10 11" key="1">
    <citation type="submission" date="2016-06" db="EMBL/GenBank/DDBJ databases">
        <title>Complete genome sequence of a saline-alkali tolerant type strain Dietzia timorensis ID05-A0528T.</title>
        <authorList>
            <person name="Wu X."/>
        </authorList>
    </citation>
    <scope>NUCLEOTIDE SEQUENCE [LARGE SCALE GENOMIC DNA]</scope>
    <source>
        <strain evidence="10 11">ID05-A0528</strain>
    </source>
</reference>
<dbReference type="KEGG" id="dtm:BJL86_1505"/>
<feature type="binding site" evidence="8">
    <location>
        <begin position="14"/>
        <end position="22"/>
    </location>
    <ligand>
        <name>ATP</name>
        <dbReference type="ChEBI" id="CHEBI:30616"/>
    </ligand>
</feature>
<keyword evidence="3 8" id="KW-0547">Nucleotide-binding</keyword>
<dbReference type="NCBIfam" id="TIGR00017">
    <property type="entry name" value="cmk"/>
    <property type="match status" value="1"/>
</dbReference>
<evidence type="ECO:0000256" key="2">
    <source>
        <dbReference type="ARBA" id="ARBA00022679"/>
    </source>
</evidence>
<evidence type="ECO:0000256" key="5">
    <source>
        <dbReference type="ARBA" id="ARBA00022840"/>
    </source>
</evidence>
<feature type="domain" description="Cytidylate kinase" evidence="9">
    <location>
        <begin position="10"/>
        <end position="225"/>
    </location>
</feature>
<comment type="similarity">
    <text evidence="1 8">Belongs to the cytidylate kinase family. Type 1 subfamily.</text>
</comment>
<evidence type="ECO:0000313" key="11">
    <source>
        <dbReference type="Proteomes" id="UP000186104"/>
    </source>
</evidence>
<accession>A0A173LK84</accession>
<keyword evidence="5 8" id="KW-0067">ATP-binding</keyword>
<dbReference type="STRING" id="499555.BJL86_1505"/>
<keyword evidence="8" id="KW-0963">Cytoplasm</keyword>
<proteinExistence type="inferred from homology"/>
<dbReference type="PANTHER" id="PTHR21299">
    <property type="entry name" value="CYTIDYLATE KINASE/PANTOATE-BETA-ALANINE LIGASE"/>
    <property type="match status" value="1"/>
</dbReference>
<evidence type="ECO:0000256" key="8">
    <source>
        <dbReference type="HAMAP-Rule" id="MF_00238"/>
    </source>
</evidence>
<dbReference type="EC" id="2.7.4.25" evidence="8"/>
<evidence type="ECO:0000256" key="7">
    <source>
        <dbReference type="ARBA" id="ARBA00048478"/>
    </source>
</evidence>
<comment type="subcellular location">
    <subcellularLocation>
        <location evidence="8">Cytoplasm</location>
    </subcellularLocation>
</comment>
<keyword evidence="2 8" id="KW-0808">Transferase</keyword>
<organism evidence="10 11">
    <name type="scientific">Dietzia timorensis</name>
    <dbReference type="NCBI Taxonomy" id="499555"/>
    <lineage>
        <taxon>Bacteria</taxon>
        <taxon>Bacillati</taxon>
        <taxon>Actinomycetota</taxon>
        <taxon>Actinomycetes</taxon>
        <taxon>Mycobacteriales</taxon>
        <taxon>Dietziaceae</taxon>
        <taxon>Dietzia</taxon>
    </lineage>
</organism>
<dbReference type="Pfam" id="PF02224">
    <property type="entry name" value="Cytidylate_kin"/>
    <property type="match status" value="1"/>
</dbReference>
<dbReference type="GO" id="GO:0015949">
    <property type="term" value="P:nucleobase-containing small molecule interconversion"/>
    <property type="evidence" value="ECO:0007669"/>
    <property type="project" value="TreeGrafter"/>
</dbReference>
<evidence type="ECO:0000256" key="4">
    <source>
        <dbReference type="ARBA" id="ARBA00022777"/>
    </source>
</evidence>
<dbReference type="GO" id="GO:0006220">
    <property type="term" value="P:pyrimidine nucleotide metabolic process"/>
    <property type="evidence" value="ECO:0007669"/>
    <property type="project" value="UniProtKB-UniRule"/>
</dbReference>
<dbReference type="GO" id="GO:0005524">
    <property type="term" value="F:ATP binding"/>
    <property type="evidence" value="ECO:0007669"/>
    <property type="project" value="UniProtKB-UniRule"/>
</dbReference>
<dbReference type="InterPro" id="IPR011994">
    <property type="entry name" value="Cytidylate_kinase_dom"/>
</dbReference>
<evidence type="ECO:0000256" key="6">
    <source>
        <dbReference type="ARBA" id="ARBA00047615"/>
    </source>
</evidence>
<name>A0A173LK84_9ACTN</name>
<evidence type="ECO:0000259" key="9">
    <source>
        <dbReference type="Pfam" id="PF02224"/>
    </source>
</evidence>
<keyword evidence="11" id="KW-1185">Reference proteome</keyword>